<feature type="domain" description="Glycosyltransferase 2-like" evidence="1">
    <location>
        <begin position="295"/>
        <end position="425"/>
    </location>
</feature>
<dbReference type="Gene3D" id="3.90.550.10">
    <property type="entry name" value="Spore Coat Polysaccharide Biosynthesis Protein SpsA, Chain A"/>
    <property type="match status" value="1"/>
</dbReference>
<gene>
    <name evidence="2" type="ORF">EI981_26200</name>
</gene>
<dbReference type="InterPro" id="IPR001173">
    <property type="entry name" value="Glyco_trans_2-like"/>
</dbReference>
<organism evidence="2 3">
    <name type="scientific">Paenibacillus lutimineralis</name>
    <dbReference type="NCBI Taxonomy" id="2707005"/>
    <lineage>
        <taxon>Bacteria</taxon>
        <taxon>Bacillati</taxon>
        <taxon>Bacillota</taxon>
        <taxon>Bacilli</taxon>
        <taxon>Bacillales</taxon>
        <taxon>Paenibacillaceae</taxon>
        <taxon>Paenibacillus</taxon>
    </lineage>
</organism>
<evidence type="ECO:0000313" key="2">
    <source>
        <dbReference type="EMBL" id="AZS17576.1"/>
    </source>
</evidence>
<sequence>MNDELEIYQLIEQELLLIDEFINNGSGDEAYQKYKSLVNILEGTEHNKTNNETKAKVYISFAYFLFAVAEFQSFFEMLIKAQEYGHSRDEIENFLMEAFIKPNLSEFKKIYDANVNFLISNKYIHVENIPNFQELPFWLLPTGTFNEYYIYDKKQKVIQEKISLYKYQHIPSIATVDAFSDYLLYEDWNWYNVLTYTNAIRKTNKKTYIVINTIDKFLSCLQGALLNDIIISNVIFFDNCTALQDYFINTNIYLPRNFIDFENTNISKIPQKVINEIHEFRIHKGNRKGDHVLLSICIPSYNRGNRAYQNILHLLQSYYDEEIEFIISNNGTQNDTKEYYDKIKELKDTRVKYFGFDTNVGFSVNLCKVCELASGKFILLLSDEDLVDLTVLPSIINKLNSSKTELAILKTSSTSQYRLSDIQRSRGKDALLEFMLTSNYMSGLIYNNKILQQFEGVQYIKDNLDNSVCFYYPHMYWELLLCQYGDVQTTSTTLIIEGKPEKTDIGIDENEMDCPTTIPNYAKIESRMDQHKDFTFIIRDLKVCLQDSNLLRQMYLKLCFKTLYLSTLSIQVYYKKENRDYNQLMQLLEEVWELCSNEKFYIQNISSTDANYKHDSNIISQYYHPLKNNL</sequence>
<protein>
    <submittedName>
        <fullName evidence="2">Glycosyltransferase</fullName>
    </submittedName>
</protein>
<dbReference type="OrthoDB" id="2053790at2"/>
<evidence type="ECO:0000313" key="3">
    <source>
        <dbReference type="Proteomes" id="UP000270678"/>
    </source>
</evidence>
<dbReference type="InterPro" id="IPR029044">
    <property type="entry name" value="Nucleotide-diphossugar_trans"/>
</dbReference>
<dbReference type="AlphaFoldDB" id="A0A3S9V4T3"/>
<name>A0A3S9V4T3_9BACL</name>
<dbReference type="RefSeq" id="WP_127003244.1">
    <property type="nucleotide sequence ID" value="NZ_CP034346.1"/>
</dbReference>
<dbReference type="Proteomes" id="UP000270678">
    <property type="component" value="Chromosome"/>
</dbReference>
<dbReference type="GO" id="GO:0016740">
    <property type="term" value="F:transferase activity"/>
    <property type="evidence" value="ECO:0007669"/>
    <property type="project" value="UniProtKB-KW"/>
</dbReference>
<keyword evidence="3" id="KW-1185">Reference proteome</keyword>
<dbReference type="CDD" id="cd00761">
    <property type="entry name" value="Glyco_tranf_GTA_type"/>
    <property type="match status" value="1"/>
</dbReference>
<keyword evidence="2" id="KW-0808">Transferase</keyword>
<accession>A0A3S9V4T3</accession>
<evidence type="ECO:0000259" key="1">
    <source>
        <dbReference type="Pfam" id="PF00535"/>
    </source>
</evidence>
<reference evidence="3" key="1">
    <citation type="submission" date="2018-12" db="EMBL/GenBank/DDBJ databases">
        <title>Complete genome sequence of Paenibacillus sp. MBLB1234.</title>
        <authorList>
            <person name="Nam Y.-D."/>
            <person name="Kang J."/>
            <person name="Chung W.-H."/>
            <person name="Park Y.S."/>
        </authorList>
    </citation>
    <scope>NUCLEOTIDE SEQUENCE [LARGE SCALE GENOMIC DNA]</scope>
    <source>
        <strain evidence="3">MBLB1234</strain>
    </source>
</reference>
<proteinExistence type="predicted"/>
<dbReference type="SUPFAM" id="SSF53448">
    <property type="entry name" value="Nucleotide-diphospho-sugar transferases"/>
    <property type="match status" value="1"/>
</dbReference>
<dbReference type="Pfam" id="PF00535">
    <property type="entry name" value="Glycos_transf_2"/>
    <property type="match status" value="1"/>
</dbReference>
<dbReference type="KEGG" id="plut:EI981_26200"/>
<dbReference type="EMBL" id="CP034346">
    <property type="protein sequence ID" value="AZS17576.1"/>
    <property type="molecule type" value="Genomic_DNA"/>
</dbReference>